<dbReference type="CDD" id="cd02022">
    <property type="entry name" value="DPCK"/>
    <property type="match status" value="1"/>
</dbReference>
<dbReference type="AlphaFoldDB" id="D6RY31"/>
<dbReference type="PANTHER" id="PTHR10695">
    <property type="entry name" value="DEPHOSPHO-COA KINASE-RELATED"/>
    <property type="match status" value="1"/>
</dbReference>
<keyword evidence="3 5" id="KW-0067">ATP-binding</keyword>
<dbReference type="HOGENOM" id="CLU_057180_2_2_12"/>
<comment type="subcellular location">
    <subcellularLocation>
        <location evidence="5">Cytoplasm</location>
    </subcellularLocation>
</comment>
<dbReference type="Proteomes" id="UP000006163">
    <property type="component" value="Unassembled WGS sequence"/>
</dbReference>
<keyword evidence="5 7" id="KW-0808">Transferase</keyword>
<dbReference type="GO" id="GO:0005737">
    <property type="term" value="C:cytoplasm"/>
    <property type="evidence" value="ECO:0007669"/>
    <property type="project" value="UniProtKB-SubCell"/>
</dbReference>
<keyword evidence="2 5" id="KW-0547">Nucleotide-binding</keyword>
<dbReference type="OrthoDB" id="359604at2"/>
<dbReference type="GO" id="GO:0015937">
    <property type="term" value="P:coenzyme A biosynthetic process"/>
    <property type="evidence" value="ECO:0007669"/>
    <property type="project" value="UniProtKB-UniRule"/>
</dbReference>
<dbReference type="HAMAP" id="MF_00376">
    <property type="entry name" value="Dephospho_CoA_kinase"/>
    <property type="match status" value="1"/>
</dbReference>
<dbReference type="NCBIfam" id="TIGR00152">
    <property type="entry name" value="dephospho-CoA kinase"/>
    <property type="match status" value="1"/>
</dbReference>
<dbReference type="RefSeq" id="WP_006068925.1">
    <property type="nucleotide sequence ID" value="NZ_ABCY02000001.1"/>
</dbReference>
<gene>
    <name evidence="5 7" type="primary">coaE</name>
    <name evidence="7" type="ORF">BVAVS116_0555</name>
</gene>
<name>D6RY31_BORVA</name>
<comment type="caution">
    <text evidence="7">The sequence shown here is derived from an EMBL/GenBank/DDBJ whole genome shotgun (WGS) entry which is preliminary data.</text>
</comment>
<dbReference type="InterPro" id="IPR001977">
    <property type="entry name" value="Depp_CoAkinase"/>
</dbReference>
<comment type="function">
    <text evidence="5">Catalyzes the phosphorylation of the 3'-hydroxyl group of dephosphocoenzyme A to form coenzyme A.</text>
</comment>
<dbReference type="EMBL" id="ABCY02000001">
    <property type="protein sequence ID" value="EEF82124.1"/>
    <property type="molecule type" value="Genomic_DNA"/>
</dbReference>
<evidence type="ECO:0000313" key="8">
    <source>
        <dbReference type="Proteomes" id="UP000006163"/>
    </source>
</evidence>
<comment type="similarity">
    <text evidence="1 5">Belongs to the CoaE family.</text>
</comment>
<dbReference type="PROSITE" id="PS51219">
    <property type="entry name" value="DPCK"/>
    <property type="match status" value="1"/>
</dbReference>
<comment type="pathway">
    <text evidence="5">Cofactor biosynthesis; coenzyme A biosynthesis; CoA from (R)-pantothenate: step 5/5.</text>
</comment>
<dbReference type="GO" id="GO:0005524">
    <property type="term" value="F:ATP binding"/>
    <property type="evidence" value="ECO:0007669"/>
    <property type="project" value="UniProtKB-UniRule"/>
</dbReference>
<proteinExistence type="inferred from homology"/>
<keyword evidence="4 5" id="KW-0173">Coenzyme A biosynthesis</keyword>
<evidence type="ECO:0000256" key="2">
    <source>
        <dbReference type="ARBA" id="ARBA00022741"/>
    </source>
</evidence>
<keyword evidence="8" id="KW-1185">Reference proteome</keyword>
<dbReference type="InterPro" id="IPR027417">
    <property type="entry name" value="P-loop_NTPase"/>
</dbReference>
<reference evidence="7 8" key="1">
    <citation type="submission" date="2009-01" db="EMBL/GenBank/DDBJ databases">
        <authorList>
            <person name="Fraser-Liggett C.M."/>
            <person name="Mongodin E.F."/>
            <person name="Casjens B."/>
            <person name="Dunn J."/>
            <person name="Luft B."/>
            <person name="Qiu W."/>
            <person name="Schutzer S."/>
            <person name="Sebastian Y."/>
        </authorList>
    </citation>
    <scope>NUCLEOTIDE SEQUENCE [LARGE SCALE GENOMIC DNA]</scope>
    <source>
        <strain evidence="7 8">VS116</strain>
    </source>
</reference>
<evidence type="ECO:0000256" key="5">
    <source>
        <dbReference type="HAMAP-Rule" id="MF_00376"/>
    </source>
</evidence>
<dbReference type="EC" id="2.7.1.24" evidence="5 6"/>
<keyword evidence="5" id="KW-0963">Cytoplasm</keyword>
<dbReference type="PANTHER" id="PTHR10695:SF46">
    <property type="entry name" value="BIFUNCTIONAL COENZYME A SYNTHASE-RELATED"/>
    <property type="match status" value="1"/>
</dbReference>
<evidence type="ECO:0000256" key="1">
    <source>
        <dbReference type="ARBA" id="ARBA00009018"/>
    </source>
</evidence>
<feature type="binding site" evidence="5">
    <location>
        <begin position="15"/>
        <end position="20"/>
    </location>
    <ligand>
        <name>ATP</name>
        <dbReference type="ChEBI" id="CHEBI:30616"/>
    </ligand>
</feature>
<accession>D6RY31</accession>
<comment type="catalytic activity">
    <reaction evidence="5">
        <text>3'-dephospho-CoA + ATP = ADP + CoA + H(+)</text>
        <dbReference type="Rhea" id="RHEA:18245"/>
        <dbReference type="ChEBI" id="CHEBI:15378"/>
        <dbReference type="ChEBI" id="CHEBI:30616"/>
        <dbReference type="ChEBI" id="CHEBI:57287"/>
        <dbReference type="ChEBI" id="CHEBI:57328"/>
        <dbReference type="ChEBI" id="CHEBI:456216"/>
        <dbReference type="EC" id="2.7.1.24"/>
    </reaction>
</comment>
<dbReference type="eggNOG" id="COG0237">
    <property type="taxonomic scope" value="Bacteria"/>
</dbReference>
<evidence type="ECO:0000256" key="6">
    <source>
        <dbReference type="NCBIfam" id="TIGR00152"/>
    </source>
</evidence>
<keyword evidence="5 7" id="KW-0418">Kinase</keyword>
<dbReference type="GeneID" id="63641319"/>
<evidence type="ECO:0000256" key="4">
    <source>
        <dbReference type="ARBA" id="ARBA00022993"/>
    </source>
</evidence>
<protein>
    <recommendedName>
        <fullName evidence="5 6">Dephospho-CoA kinase</fullName>
        <ecNumber evidence="5 6">2.7.1.24</ecNumber>
    </recommendedName>
    <alternativeName>
        <fullName evidence="5">Dephosphocoenzyme A kinase</fullName>
    </alternativeName>
</protein>
<dbReference type="Pfam" id="PF01121">
    <property type="entry name" value="CoaE"/>
    <property type="match status" value="1"/>
</dbReference>
<dbReference type="SUPFAM" id="SSF52540">
    <property type="entry name" value="P-loop containing nucleoside triphosphate hydrolases"/>
    <property type="match status" value="1"/>
</dbReference>
<dbReference type="GO" id="GO:0004140">
    <property type="term" value="F:dephospho-CoA kinase activity"/>
    <property type="evidence" value="ECO:0007669"/>
    <property type="project" value="UniProtKB-UniRule"/>
</dbReference>
<sequence>MGRNPLIIGITGRIASGKDTVSKIISNKYGFCEINADKLGHLVLHEKKEEIVKILGQKILNTKNEIDRLLIRNLVFNDSKELKKLESISHPIILNKIKKILIQNQSTKILINAALLFKINLEKFCNYIIVVKAKTHIIKNRLSYSMPNVDLNIINKILKIQKDIFFKKNIINLRIINIINNKNYAYLEKEIERKMQGIINYERFKRKQ</sequence>
<evidence type="ECO:0000313" key="7">
    <source>
        <dbReference type="EMBL" id="EEF82124.1"/>
    </source>
</evidence>
<evidence type="ECO:0000256" key="3">
    <source>
        <dbReference type="ARBA" id="ARBA00022840"/>
    </source>
</evidence>
<organism evidence="7 8">
    <name type="scientific">Borreliella valaisiana VS116</name>
    <dbReference type="NCBI Taxonomy" id="445987"/>
    <lineage>
        <taxon>Bacteria</taxon>
        <taxon>Pseudomonadati</taxon>
        <taxon>Spirochaetota</taxon>
        <taxon>Spirochaetia</taxon>
        <taxon>Spirochaetales</taxon>
        <taxon>Borreliaceae</taxon>
        <taxon>Borreliella</taxon>
    </lineage>
</organism>
<dbReference type="Gene3D" id="3.40.50.300">
    <property type="entry name" value="P-loop containing nucleotide triphosphate hydrolases"/>
    <property type="match status" value="1"/>
</dbReference>
<dbReference type="UniPathway" id="UPA00241">
    <property type="reaction ID" value="UER00356"/>
</dbReference>